<feature type="compositionally biased region" description="Basic and acidic residues" evidence="1">
    <location>
        <begin position="68"/>
        <end position="77"/>
    </location>
</feature>
<comment type="caution">
    <text evidence="2">The sequence shown here is derived from an EMBL/GenBank/DDBJ whole genome shotgun (WGS) entry which is preliminary data.</text>
</comment>
<dbReference type="Proteomes" id="UP000309992">
    <property type="component" value="Unassembled WGS sequence"/>
</dbReference>
<evidence type="ECO:0000313" key="3">
    <source>
        <dbReference type="Proteomes" id="UP000309992"/>
    </source>
</evidence>
<name>A0ABY2S6Z5_9PSEU</name>
<dbReference type="RefSeq" id="WP_137094441.1">
    <property type="nucleotide sequence ID" value="NZ_SWMS01000004.1"/>
</dbReference>
<evidence type="ECO:0000256" key="1">
    <source>
        <dbReference type="SAM" id="MobiDB-lite"/>
    </source>
</evidence>
<keyword evidence="3" id="KW-1185">Reference proteome</keyword>
<accession>A0ABY2S6Z5</accession>
<proteinExistence type="predicted"/>
<feature type="region of interest" description="Disordered" evidence="1">
    <location>
        <begin position="54"/>
        <end position="87"/>
    </location>
</feature>
<organism evidence="2 3">
    <name type="scientific">Prauserella endophytica</name>
    <dbReference type="NCBI Taxonomy" id="1592324"/>
    <lineage>
        <taxon>Bacteria</taxon>
        <taxon>Bacillati</taxon>
        <taxon>Actinomycetota</taxon>
        <taxon>Actinomycetes</taxon>
        <taxon>Pseudonocardiales</taxon>
        <taxon>Pseudonocardiaceae</taxon>
        <taxon>Prauserella</taxon>
        <taxon>Prauserella coralliicola group</taxon>
    </lineage>
</organism>
<evidence type="ECO:0000313" key="2">
    <source>
        <dbReference type="EMBL" id="TKG71677.1"/>
    </source>
</evidence>
<protein>
    <submittedName>
        <fullName evidence="2">Uncharacterized protein</fullName>
    </submittedName>
</protein>
<reference evidence="2 3" key="1">
    <citation type="journal article" date="2015" name="Antonie Van Leeuwenhoek">
        <title>Prauserella endophytica sp. nov., an endophytic actinobacterium isolated from Tamarix taklamakanensis.</title>
        <authorList>
            <person name="Liu J.M."/>
            <person name="Habden X."/>
            <person name="Guo L."/>
            <person name="Tuo L."/>
            <person name="Jiang Z.K."/>
            <person name="Liu S.W."/>
            <person name="Liu X.F."/>
            <person name="Chen L."/>
            <person name="Li R.F."/>
            <person name="Zhang Y.Q."/>
            <person name="Sun C.H."/>
        </authorList>
    </citation>
    <scope>NUCLEOTIDE SEQUENCE [LARGE SCALE GENOMIC DNA]</scope>
    <source>
        <strain evidence="2 3">CGMCC 4.7182</strain>
    </source>
</reference>
<sequence length="87" mass="9614">MVPNGARPPAEPSAEQRMCAYYVTERTKGRTPTGAELDRIAGTNNYGRKVLRRWRQSGHLPPALGGPRGERPARREPAYAASERVVV</sequence>
<dbReference type="EMBL" id="SWMS01000004">
    <property type="protein sequence ID" value="TKG71677.1"/>
    <property type="molecule type" value="Genomic_DNA"/>
</dbReference>
<gene>
    <name evidence="2" type="ORF">FCN18_09155</name>
</gene>
<feature type="compositionally biased region" description="Low complexity" evidence="1">
    <location>
        <begin position="78"/>
        <end position="87"/>
    </location>
</feature>